<gene>
    <name evidence="2" type="ordered locus">Bsel_3129</name>
</gene>
<proteinExistence type="predicted"/>
<dbReference type="PROSITE" id="PS51257">
    <property type="entry name" value="PROKAR_LIPOPROTEIN"/>
    <property type="match status" value="1"/>
</dbReference>
<evidence type="ECO:0000313" key="3">
    <source>
        <dbReference type="Proteomes" id="UP000000271"/>
    </source>
</evidence>
<protein>
    <recommendedName>
        <fullName evidence="4">Lipoprotein</fullName>
    </recommendedName>
</protein>
<evidence type="ECO:0000313" key="2">
    <source>
        <dbReference type="EMBL" id="ADI00611.1"/>
    </source>
</evidence>
<accession>D6Y0P3</accession>
<dbReference type="EMBL" id="CP001791">
    <property type="protein sequence ID" value="ADI00611.1"/>
    <property type="molecule type" value="Genomic_DNA"/>
</dbReference>
<dbReference type="KEGG" id="bse:Bsel_3129"/>
<evidence type="ECO:0000256" key="1">
    <source>
        <dbReference type="SAM" id="SignalP"/>
    </source>
</evidence>
<keyword evidence="3" id="KW-1185">Reference proteome</keyword>
<keyword evidence="1" id="KW-0732">Signal</keyword>
<dbReference type="Proteomes" id="UP000000271">
    <property type="component" value="Chromosome"/>
</dbReference>
<feature type="chain" id="PRO_5039134586" description="Lipoprotein" evidence="1">
    <location>
        <begin position="20"/>
        <end position="195"/>
    </location>
</feature>
<dbReference type="AlphaFoldDB" id="D6Y0P3"/>
<feature type="signal peptide" evidence="1">
    <location>
        <begin position="1"/>
        <end position="19"/>
    </location>
</feature>
<evidence type="ECO:0008006" key="4">
    <source>
        <dbReference type="Google" id="ProtNLM"/>
    </source>
</evidence>
<dbReference type="HOGENOM" id="CLU_1393886_0_0_9"/>
<dbReference type="OrthoDB" id="2971345at2"/>
<name>D6Y0P3_BACIE</name>
<reference evidence="2" key="1">
    <citation type="submission" date="2009-10" db="EMBL/GenBank/DDBJ databases">
        <title>Complete sequence of Bacillus selenitireducens MLS10.</title>
        <authorList>
            <consortium name="US DOE Joint Genome Institute"/>
            <person name="Lucas S."/>
            <person name="Copeland A."/>
            <person name="Lapidus A."/>
            <person name="Glavina del Rio T."/>
            <person name="Dalin E."/>
            <person name="Tice H."/>
            <person name="Bruce D."/>
            <person name="Goodwin L."/>
            <person name="Pitluck S."/>
            <person name="Sims D."/>
            <person name="Brettin T."/>
            <person name="Detter J.C."/>
            <person name="Han C."/>
            <person name="Larimer F."/>
            <person name="Land M."/>
            <person name="Hauser L."/>
            <person name="Kyrpides N."/>
            <person name="Ovchinnikova G."/>
            <person name="Stolz J."/>
        </authorList>
    </citation>
    <scope>NUCLEOTIDE SEQUENCE [LARGE SCALE GENOMIC DNA]</scope>
    <source>
        <strain evidence="2">MLS10</strain>
    </source>
</reference>
<organism evidence="2 3">
    <name type="scientific">Bacillus selenitireducens (strain ATCC 700615 / DSM 15326 / MLS10)</name>
    <dbReference type="NCBI Taxonomy" id="439292"/>
    <lineage>
        <taxon>Bacteria</taxon>
        <taxon>Bacillati</taxon>
        <taxon>Bacillota</taxon>
        <taxon>Bacilli</taxon>
        <taxon>Bacillales</taxon>
        <taxon>Bacillaceae</taxon>
        <taxon>Salisediminibacterium</taxon>
    </lineage>
</organism>
<sequence>MMKKAWWIIAGTLVLSACGSITIPGDDDSEVSIDFVGMARGDTEDAITVTDGEGTSQSVGFSVDDDGFSMSGTGEDGEETFSFGSGVATELHEDFPEDIPFPDSAQFVGNQRVADGQEVMFTVQYLFSEDAKEVYDLYRDYVSSQGYESIQEMESDVNYSVMGVSPDASHNASFSLTHYAEDEENMAIVIVIIEN</sequence>
<dbReference type="RefSeq" id="WP_013174015.1">
    <property type="nucleotide sequence ID" value="NC_014219.1"/>
</dbReference>